<dbReference type="InterPro" id="IPR018497">
    <property type="entry name" value="Peptidase_M13_C"/>
</dbReference>
<keyword evidence="3" id="KW-1185">Reference proteome</keyword>
<evidence type="ECO:0000259" key="1">
    <source>
        <dbReference type="Pfam" id="PF01431"/>
    </source>
</evidence>
<dbReference type="PANTHER" id="PTHR11733">
    <property type="entry name" value="ZINC METALLOPROTEASE FAMILY M13 NEPRILYSIN-RELATED"/>
    <property type="match status" value="1"/>
</dbReference>
<organism evidence="2 3">
    <name type="scientific">Steinernema hermaphroditum</name>
    <dbReference type="NCBI Taxonomy" id="289476"/>
    <lineage>
        <taxon>Eukaryota</taxon>
        <taxon>Metazoa</taxon>
        <taxon>Ecdysozoa</taxon>
        <taxon>Nematoda</taxon>
        <taxon>Chromadorea</taxon>
        <taxon>Rhabditida</taxon>
        <taxon>Tylenchina</taxon>
        <taxon>Panagrolaimomorpha</taxon>
        <taxon>Strongyloidoidea</taxon>
        <taxon>Steinernematidae</taxon>
        <taxon>Steinernema</taxon>
    </lineage>
</organism>
<reference evidence="2" key="1">
    <citation type="submission" date="2023-06" db="EMBL/GenBank/DDBJ databases">
        <title>Genomic analysis of the entomopathogenic nematode Steinernema hermaphroditum.</title>
        <authorList>
            <person name="Schwarz E.M."/>
            <person name="Heppert J.K."/>
            <person name="Baniya A."/>
            <person name="Schwartz H.T."/>
            <person name="Tan C.-H."/>
            <person name="Antoshechkin I."/>
            <person name="Sternberg P.W."/>
            <person name="Goodrich-Blair H."/>
            <person name="Dillman A.R."/>
        </authorList>
    </citation>
    <scope>NUCLEOTIDE SEQUENCE</scope>
    <source>
        <strain evidence="2">PS9179</strain>
        <tissue evidence="2">Whole animal</tissue>
    </source>
</reference>
<dbReference type="SUPFAM" id="SSF55486">
    <property type="entry name" value="Metalloproteases ('zincins'), catalytic domain"/>
    <property type="match status" value="1"/>
</dbReference>
<dbReference type="PANTHER" id="PTHR11733:SF241">
    <property type="entry name" value="GH26575P-RELATED"/>
    <property type="match status" value="1"/>
</dbReference>
<protein>
    <recommendedName>
        <fullName evidence="1">Peptidase M13 C-terminal domain-containing protein</fullName>
    </recommendedName>
</protein>
<feature type="domain" description="Peptidase M13 C-terminal" evidence="1">
    <location>
        <begin position="339"/>
        <end position="518"/>
    </location>
</feature>
<dbReference type="GO" id="GO:0005886">
    <property type="term" value="C:plasma membrane"/>
    <property type="evidence" value="ECO:0007669"/>
    <property type="project" value="TreeGrafter"/>
</dbReference>
<evidence type="ECO:0000313" key="3">
    <source>
        <dbReference type="Proteomes" id="UP001175271"/>
    </source>
</evidence>
<dbReference type="Pfam" id="PF01431">
    <property type="entry name" value="Peptidase_M13"/>
    <property type="match status" value="1"/>
</dbReference>
<dbReference type="InterPro" id="IPR024079">
    <property type="entry name" value="MetalloPept_cat_dom_sf"/>
</dbReference>
<dbReference type="Proteomes" id="UP001175271">
    <property type="component" value="Unassembled WGS sequence"/>
</dbReference>
<dbReference type="PROSITE" id="PS51885">
    <property type="entry name" value="NEPRILYSIN"/>
    <property type="match status" value="1"/>
</dbReference>
<gene>
    <name evidence="2" type="ORF">QR680_008658</name>
</gene>
<dbReference type="GO" id="GO:0004222">
    <property type="term" value="F:metalloendopeptidase activity"/>
    <property type="evidence" value="ECO:0007669"/>
    <property type="project" value="InterPro"/>
</dbReference>
<dbReference type="EMBL" id="JAUCMV010000001">
    <property type="protein sequence ID" value="KAK0424403.1"/>
    <property type="molecule type" value="Genomic_DNA"/>
</dbReference>
<proteinExistence type="predicted"/>
<dbReference type="GO" id="GO:0016485">
    <property type="term" value="P:protein processing"/>
    <property type="evidence" value="ECO:0007669"/>
    <property type="project" value="TreeGrafter"/>
</dbReference>
<sequence length="528" mass="60510">MSRRSDQASLALLRNALKEGLFEERTLKDCRSSFHLATSDEFSLEKDGFISGFGLRARPIVDISTRNRTVKVVITTIKKNLEFKTLPFQEVPKEVKDVLKGYLEAIDFEGIVDLDDFQVTFEIARRPTPHLDVSEEAEAATKQTHGKSGPFVDLLESSWTAAYANLLYAAVLLPVNRSFVHSPKLVEELQEIAERVKKGIFEQIDEATWIKNETKDEIRKLFPKERIFFGAPKELSDLTMVTNALDFFKVTFLKFHNDTDLMERLGLSQPNCRGLFLSALLRLANNAFKLQNDDYDFGMYAFRDYPLAALPFFGYNSANYHVDGILLFGVPEINGQLENYPLGFRYGTIGYSIGHEMFHSLGIDNIHVEGGEEIVNHEVYQNAVGCFQRYYEQFKMWQCYDYFNGTKGCYLSRPDGSLKTDEGFADVQAARVLVKAVRNLSEGTDEKREQLDFFFMGLGTNYCDDYKMKRRNTTTQQTQLHRGKHPRMAIRANAIVRQLREYSEHHGCQKGHQMVHAEELCDAFRSLV</sequence>
<comment type="caution">
    <text evidence="2">The sequence shown here is derived from an EMBL/GenBank/DDBJ whole genome shotgun (WGS) entry which is preliminary data.</text>
</comment>
<dbReference type="Gene3D" id="3.40.390.10">
    <property type="entry name" value="Collagenase (Catalytic Domain)"/>
    <property type="match status" value="1"/>
</dbReference>
<evidence type="ECO:0000313" key="2">
    <source>
        <dbReference type="EMBL" id="KAK0424403.1"/>
    </source>
</evidence>
<dbReference type="InterPro" id="IPR000718">
    <property type="entry name" value="Peptidase_M13"/>
</dbReference>
<name>A0AA39IHF6_9BILA</name>
<dbReference type="AlphaFoldDB" id="A0AA39IHF6"/>
<accession>A0AA39IHF6</accession>